<reference evidence="3" key="1">
    <citation type="submission" date="2021-10" db="EMBL/GenBank/DDBJ databases">
        <title>Marinomonas pontica sp. nov., isolated from the Black Sea.</title>
        <authorList>
            <person name="Zhao L.-H."/>
            <person name="Xue J.-H."/>
        </authorList>
    </citation>
    <scope>NUCLEOTIDE SEQUENCE</scope>
    <source>
        <strain evidence="3">E8</strain>
    </source>
</reference>
<evidence type="ECO:0000313" key="3">
    <source>
        <dbReference type="EMBL" id="MCB5160355.1"/>
    </source>
</evidence>
<keyword evidence="4" id="KW-1185">Reference proteome</keyword>
<dbReference type="InterPro" id="IPR011010">
    <property type="entry name" value="DNA_brk_join_enz"/>
</dbReference>
<dbReference type="GO" id="GO:0006310">
    <property type="term" value="P:DNA recombination"/>
    <property type="evidence" value="ECO:0007669"/>
    <property type="project" value="UniProtKB-KW"/>
</dbReference>
<evidence type="ECO:0000259" key="2">
    <source>
        <dbReference type="PROSITE" id="PS51898"/>
    </source>
</evidence>
<evidence type="ECO:0000256" key="1">
    <source>
        <dbReference type="ARBA" id="ARBA00023172"/>
    </source>
</evidence>
<comment type="caution">
    <text evidence="3">The sequence shown here is derived from an EMBL/GenBank/DDBJ whole genome shotgun (WGS) entry which is preliminary data.</text>
</comment>
<dbReference type="PROSITE" id="PS51898">
    <property type="entry name" value="TYR_RECOMBINASE"/>
    <property type="match status" value="1"/>
</dbReference>
<dbReference type="AlphaFoldDB" id="A0A9X1IJI5"/>
<dbReference type="Proteomes" id="UP001139095">
    <property type="component" value="Unassembled WGS sequence"/>
</dbReference>
<dbReference type="Gene3D" id="1.10.443.10">
    <property type="entry name" value="Intergrase catalytic core"/>
    <property type="match status" value="1"/>
</dbReference>
<protein>
    <submittedName>
        <fullName evidence="3">Tyrosine-type recombinase/integrase</fullName>
    </submittedName>
</protein>
<proteinExistence type="predicted"/>
<dbReference type="Pfam" id="PF00589">
    <property type="entry name" value="Phage_integrase"/>
    <property type="match status" value="1"/>
</dbReference>
<dbReference type="EMBL" id="JAJATW010000001">
    <property type="protein sequence ID" value="MCB5160355.1"/>
    <property type="molecule type" value="Genomic_DNA"/>
</dbReference>
<dbReference type="GO" id="GO:0003677">
    <property type="term" value="F:DNA binding"/>
    <property type="evidence" value="ECO:0007669"/>
    <property type="project" value="InterPro"/>
</dbReference>
<accession>A0A9X1IJI5</accession>
<name>A0A9X1IJI5_9GAMM</name>
<dbReference type="RefSeq" id="WP_226752742.1">
    <property type="nucleotide sequence ID" value="NZ_JAJATW010000001.1"/>
</dbReference>
<keyword evidence="1" id="KW-0233">DNA recombination</keyword>
<feature type="domain" description="Tyr recombinase" evidence="2">
    <location>
        <begin position="5"/>
        <end position="171"/>
    </location>
</feature>
<dbReference type="GO" id="GO:0015074">
    <property type="term" value="P:DNA integration"/>
    <property type="evidence" value="ECO:0007669"/>
    <property type="project" value="InterPro"/>
</dbReference>
<dbReference type="InterPro" id="IPR013762">
    <property type="entry name" value="Integrase-like_cat_sf"/>
</dbReference>
<dbReference type="SUPFAM" id="SSF56349">
    <property type="entry name" value="DNA breaking-rejoining enzymes"/>
    <property type="match status" value="1"/>
</dbReference>
<gene>
    <name evidence="3" type="ORF">LG368_00255</name>
</gene>
<evidence type="ECO:0000313" key="4">
    <source>
        <dbReference type="Proteomes" id="UP001139095"/>
    </source>
</evidence>
<organism evidence="3 4">
    <name type="scientific">Marinomonas algarum</name>
    <dbReference type="NCBI Taxonomy" id="2883105"/>
    <lineage>
        <taxon>Bacteria</taxon>
        <taxon>Pseudomonadati</taxon>
        <taxon>Pseudomonadota</taxon>
        <taxon>Gammaproteobacteria</taxon>
        <taxon>Oceanospirillales</taxon>
        <taxon>Oceanospirillaceae</taxon>
        <taxon>Marinomonas</taxon>
    </lineage>
</organism>
<dbReference type="InterPro" id="IPR002104">
    <property type="entry name" value="Integrase_catalytic"/>
</dbReference>
<sequence length="171" mass="19411">MNDFEVIKDLNKVKEIEVALRENFGDLYGDIWQMGICSALRISELLTITFDAVSGDTLTLTKNTAREEKEIKLNQATLDIITKRRIAYPEHRFLFQTESDSSKSLNAPVSHMAVFNAFKVVGEHGNINMKLSHNMMRKTSCYHLLESGQSLEMIANTTGHSIRNISTYYCS</sequence>